<feature type="transmembrane region" description="Helical" evidence="7">
    <location>
        <begin position="94"/>
        <end position="115"/>
    </location>
</feature>
<dbReference type="AlphaFoldDB" id="A0A0F9PUJ6"/>
<keyword evidence="5 7" id="KW-1133">Transmembrane helix</keyword>
<dbReference type="GO" id="GO:0012505">
    <property type="term" value="C:endomembrane system"/>
    <property type="evidence" value="ECO:0007669"/>
    <property type="project" value="UniProtKB-SubCell"/>
</dbReference>
<dbReference type="EMBL" id="LAZR01005827">
    <property type="protein sequence ID" value="KKM96842.1"/>
    <property type="molecule type" value="Genomic_DNA"/>
</dbReference>
<dbReference type="SUPFAM" id="SSF103473">
    <property type="entry name" value="MFS general substrate transporter"/>
    <property type="match status" value="1"/>
</dbReference>
<accession>A0A0F9PUJ6</accession>
<evidence type="ECO:0000256" key="2">
    <source>
        <dbReference type="ARBA" id="ARBA00008335"/>
    </source>
</evidence>
<dbReference type="InterPro" id="IPR036259">
    <property type="entry name" value="MFS_trans_sf"/>
</dbReference>
<comment type="subcellular location">
    <subcellularLocation>
        <location evidence="1">Endomembrane system</location>
        <topology evidence="1">Multi-pass membrane protein</topology>
    </subcellularLocation>
</comment>
<evidence type="ECO:0000313" key="9">
    <source>
        <dbReference type="EMBL" id="KKM96842.1"/>
    </source>
</evidence>
<feature type="transmembrane region" description="Helical" evidence="7">
    <location>
        <begin position="127"/>
        <end position="149"/>
    </location>
</feature>
<dbReference type="PANTHER" id="PTHR23514">
    <property type="entry name" value="BYPASS OF STOP CODON PROTEIN 6"/>
    <property type="match status" value="1"/>
</dbReference>
<evidence type="ECO:0000256" key="1">
    <source>
        <dbReference type="ARBA" id="ARBA00004127"/>
    </source>
</evidence>
<feature type="domain" description="Major facilitator superfamily (MFS) profile" evidence="8">
    <location>
        <begin position="4"/>
        <end position="384"/>
    </location>
</feature>
<evidence type="ECO:0000256" key="5">
    <source>
        <dbReference type="ARBA" id="ARBA00022989"/>
    </source>
</evidence>
<comment type="similarity">
    <text evidence="2">Belongs to the major facilitator superfamily.</text>
</comment>
<organism evidence="9">
    <name type="scientific">marine sediment metagenome</name>
    <dbReference type="NCBI Taxonomy" id="412755"/>
    <lineage>
        <taxon>unclassified sequences</taxon>
        <taxon>metagenomes</taxon>
        <taxon>ecological metagenomes</taxon>
    </lineage>
</organism>
<dbReference type="InterPro" id="IPR051788">
    <property type="entry name" value="MFS_Transporter"/>
</dbReference>
<dbReference type="PROSITE" id="PS50850">
    <property type="entry name" value="MFS"/>
    <property type="match status" value="1"/>
</dbReference>
<reference evidence="9" key="1">
    <citation type="journal article" date="2015" name="Nature">
        <title>Complex archaea that bridge the gap between prokaryotes and eukaryotes.</title>
        <authorList>
            <person name="Spang A."/>
            <person name="Saw J.H."/>
            <person name="Jorgensen S.L."/>
            <person name="Zaremba-Niedzwiedzka K."/>
            <person name="Martijn J."/>
            <person name="Lind A.E."/>
            <person name="van Eijk R."/>
            <person name="Schleper C."/>
            <person name="Guy L."/>
            <person name="Ettema T.J."/>
        </authorList>
    </citation>
    <scope>NUCLEOTIDE SEQUENCE</scope>
</reference>
<sequence>MPLLLILIYLAFISLGLPDSLIGPSWPSISNSLNSSTEFAGVVAIVVSIGTVISSLLTTRLINLLGTGKVVAISVLFTAVALLGFSIVNSIWLLLILAIPLGLGGGAVDSALNNYVATHYKAKHMNFLHSFWGVGASAGPFIMSFYLMQQEGWRNGYSVIACVQIALVIVLFLALPQWNKAQEVEQPKMQAEPLKAAHLSNSQALKIKGVKLQLLLFFCYCALETGTGLWAASFLIAEHNVSISNAAFYTALYYLGITFGRFTCGFIADKVDEKRMIRTGVCLMFLGALLLILPLGVISAKLGLILIGLGCAPVYPNTIHLTPTRFGKHASQAVISLSMAVAYLGSTFMPPLMGYMASTLSFIVLPFMLLTFSLLMIFTSERLTHVSPKGDQQLTRP</sequence>
<keyword evidence="3" id="KW-0813">Transport</keyword>
<dbReference type="GO" id="GO:0022857">
    <property type="term" value="F:transmembrane transporter activity"/>
    <property type="evidence" value="ECO:0007669"/>
    <property type="project" value="InterPro"/>
</dbReference>
<dbReference type="PANTHER" id="PTHR23514:SF3">
    <property type="entry name" value="BYPASS OF STOP CODON PROTEIN 6"/>
    <property type="match status" value="1"/>
</dbReference>
<feature type="transmembrane region" description="Helical" evidence="7">
    <location>
        <begin position="70"/>
        <end position="88"/>
    </location>
</feature>
<evidence type="ECO:0000259" key="8">
    <source>
        <dbReference type="PROSITE" id="PS50850"/>
    </source>
</evidence>
<dbReference type="GO" id="GO:0016020">
    <property type="term" value="C:membrane"/>
    <property type="evidence" value="ECO:0007669"/>
    <property type="project" value="TreeGrafter"/>
</dbReference>
<dbReference type="Gene3D" id="1.20.1250.20">
    <property type="entry name" value="MFS general substrate transporter like domains"/>
    <property type="match status" value="2"/>
</dbReference>
<feature type="transmembrane region" description="Helical" evidence="7">
    <location>
        <begin position="155"/>
        <end position="175"/>
    </location>
</feature>
<protein>
    <recommendedName>
        <fullName evidence="8">Major facilitator superfamily (MFS) profile domain-containing protein</fullName>
    </recommendedName>
</protein>
<dbReference type="Pfam" id="PF07690">
    <property type="entry name" value="MFS_1"/>
    <property type="match status" value="1"/>
</dbReference>
<feature type="transmembrane region" description="Helical" evidence="7">
    <location>
        <begin position="333"/>
        <end position="353"/>
    </location>
</feature>
<dbReference type="InterPro" id="IPR011701">
    <property type="entry name" value="MFS"/>
</dbReference>
<proteinExistence type="inferred from homology"/>
<evidence type="ECO:0000256" key="4">
    <source>
        <dbReference type="ARBA" id="ARBA00022692"/>
    </source>
</evidence>
<feature type="transmembrane region" description="Helical" evidence="7">
    <location>
        <begin position="304"/>
        <end position="321"/>
    </location>
</feature>
<dbReference type="InterPro" id="IPR020846">
    <property type="entry name" value="MFS_dom"/>
</dbReference>
<feature type="transmembrane region" description="Helical" evidence="7">
    <location>
        <begin position="42"/>
        <end position="63"/>
    </location>
</feature>
<feature type="transmembrane region" description="Helical" evidence="7">
    <location>
        <begin position="280"/>
        <end position="298"/>
    </location>
</feature>
<feature type="transmembrane region" description="Helical" evidence="7">
    <location>
        <begin position="359"/>
        <end position="379"/>
    </location>
</feature>
<gene>
    <name evidence="9" type="ORF">LCGC14_1174040</name>
</gene>
<feature type="transmembrane region" description="Helical" evidence="7">
    <location>
        <begin position="248"/>
        <end position="268"/>
    </location>
</feature>
<feature type="transmembrane region" description="Helical" evidence="7">
    <location>
        <begin position="214"/>
        <end position="236"/>
    </location>
</feature>
<evidence type="ECO:0000256" key="6">
    <source>
        <dbReference type="ARBA" id="ARBA00023136"/>
    </source>
</evidence>
<name>A0A0F9PUJ6_9ZZZZ</name>
<keyword evidence="4 7" id="KW-0812">Transmembrane</keyword>
<evidence type="ECO:0000256" key="3">
    <source>
        <dbReference type="ARBA" id="ARBA00022448"/>
    </source>
</evidence>
<evidence type="ECO:0000256" key="7">
    <source>
        <dbReference type="SAM" id="Phobius"/>
    </source>
</evidence>
<comment type="caution">
    <text evidence="9">The sequence shown here is derived from an EMBL/GenBank/DDBJ whole genome shotgun (WGS) entry which is preliminary data.</text>
</comment>
<keyword evidence="6 7" id="KW-0472">Membrane</keyword>